<dbReference type="CDD" id="cd07067">
    <property type="entry name" value="HP_PGM_like"/>
    <property type="match status" value="1"/>
</dbReference>
<evidence type="ECO:0000313" key="2">
    <source>
        <dbReference type="EMBL" id="MBD6616649.1"/>
    </source>
</evidence>
<dbReference type="PANTHER" id="PTHR20935:SF0">
    <property type="entry name" value="SERINE_THREONINE-PROTEIN PHOSPHATASE PGAM5, MITOCHONDRIAL"/>
    <property type="match status" value="1"/>
</dbReference>
<dbReference type="GO" id="GO:0101006">
    <property type="term" value="F:protein histidine phosphatase activity"/>
    <property type="evidence" value="ECO:0007669"/>
    <property type="project" value="InterPro"/>
</dbReference>
<accession>A0AA40VQX3</accession>
<dbReference type="RefSeq" id="WP_191757884.1">
    <property type="nucleotide sequence ID" value="NZ_VJXY01000011.1"/>
</dbReference>
<sequence length="178" mass="20011">MELYLIRHGIAQERGLDIKDEQRSLTKEGRQKTEKVAQKIVKLGLQFDLIVTSPLVRARQTAEILIAEKLSSQLEESSHLAPDGNISSWLINWLEPRNYSQNTQLALVGHEPNLSIWAETLLWGTEILSSESRSRELSEVKAGLVLKKAGMIGIKLPEAGSPLGRSQMFWLTPPKYLL</sequence>
<name>A0AA40VQX3_9NOST</name>
<dbReference type="Proteomes" id="UP001165986">
    <property type="component" value="Unassembled WGS sequence"/>
</dbReference>
<protein>
    <submittedName>
        <fullName evidence="2">Phosphohistidine phosphatase SixA</fullName>
    </submittedName>
</protein>
<dbReference type="Gene3D" id="3.40.50.1240">
    <property type="entry name" value="Phosphoglycerate mutase-like"/>
    <property type="match status" value="1"/>
</dbReference>
<gene>
    <name evidence="2" type="primary">sixA</name>
    <name evidence="2" type="ORF">FNW02_12610</name>
</gene>
<dbReference type="EMBL" id="VJXY01000011">
    <property type="protein sequence ID" value="MBD6616649.1"/>
    <property type="molecule type" value="Genomic_DNA"/>
</dbReference>
<dbReference type="SMART" id="SM00855">
    <property type="entry name" value="PGAM"/>
    <property type="match status" value="1"/>
</dbReference>
<keyword evidence="1" id="KW-0378">Hydrolase</keyword>
<organism evidence="2 3">
    <name type="scientific">Komarekiella delphini-convector SJRDD-AB1</name>
    <dbReference type="NCBI Taxonomy" id="2593771"/>
    <lineage>
        <taxon>Bacteria</taxon>
        <taxon>Bacillati</taxon>
        <taxon>Cyanobacteriota</taxon>
        <taxon>Cyanophyceae</taxon>
        <taxon>Nostocales</taxon>
        <taxon>Nostocaceae</taxon>
        <taxon>Komarekiella</taxon>
        <taxon>Komarekiella delphini-convector</taxon>
    </lineage>
</organism>
<dbReference type="InterPro" id="IPR029033">
    <property type="entry name" value="His_PPase_superfam"/>
</dbReference>
<dbReference type="NCBIfam" id="TIGR00249">
    <property type="entry name" value="sixA"/>
    <property type="match status" value="1"/>
</dbReference>
<dbReference type="PANTHER" id="PTHR20935">
    <property type="entry name" value="PHOSPHOGLYCERATE MUTASE-RELATED"/>
    <property type="match status" value="1"/>
</dbReference>
<evidence type="ECO:0000313" key="3">
    <source>
        <dbReference type="Proteomes" id="UP001165986"/>
    </source>
</evidence>
<keyword evidence="3" id="KW-1185">Reference proteome</keyword>
<evidence type="ECO:0000256" key="1">
    <source>
        <dbReference type="ARBA" id="ARBA00022801"/>
    </source>
</evidence>
<dbReference type="InterPro" id="IPR004449">
    <property type="entry name" value="SixA"/>
</dbReference>
<dbReference type="AlphaFoldDB" id="A0AA40VQX3"/>
<dbReference type="GO" id="GO:0005737">
    <property type="term" value="C:cytoplasm"/>
    <property type="evidence" value="ECO:0007669"/>
    <property type="project" value="InterPro"/>
</dbReference>
<dbReference type="InterPro" id="IPR051021">
    <property type="entry name" value="Mito_Ser/Thr_phosphatase"/>
</dbReference>
<dbReference type="Pfam" id="PF00300">
    <property type="entry name" value="His_Phos_1"/>
    <property type="match status" value="1"/>
</dbReference>
<comment type="caution">
    <text evidence="2">The sequence shown here is derived from an EMBL/GenBank/DDBJ whole genome shotgun (WGS) entry which is preliminary data.</text>
</comment>
<dbReference type="SUPFAM" id="SSF53254">
    <property type="entry name" value="Phosphoglycerate mutase-like"/>
    <property type="match status" value="1"/>
</dbReference>
<reference evidence="2" key="1">
    <citation type="submission" date="2019-07" db="EMBL/GenBank/DDBJ databases">
        <title>Toxilogical consequences of a new and cryptic species of cyanobacteria (Komarekiella delphini-convector) recovered from the epidermis of a bottlenose dolphin and 1500 ft. in the air.</title>
        <authorList>
            <person name="Brown A.O."/>
            <person name="Dvorak P."/>
            <person name="Villanueva C.D."/>
            <person name="Foss A.J."/>
            <person name="Garvey A.D."/>
            <person name="Gibson Q.A."/>
            <person name="Johansen J.R."/>
            <person name="Casamatta D.A."/>
        </authorList>
    </citation>
    <scope>NUCLEOTIDE SEQUENCE</scope>
    <source>
        <strain evidence="2">SJRDD-AB1</strain>
    </source>
</reference>
<dbReference type="InterPro" id="IPR013078">
    <property type="entry name" value="His_Pase_superF_clade-1"/>
</dbReference>
<proteinExistence type="predicted"/>